<dbReference type="EMBL" id="JAENHL010000004">
    <property type="protein sequence ID" value="MBK1865304.1"/>
    <property type="molecule type" value="Genomic_DNA"/>
</dbReference>
<keyword evidence="2" id="KW-1185">Reference proteome</keyword>
<gene>
    <name evidence="1" type="ORF">JHL16_02985</name>
</gene>
<proteinExistence type="predicted"/>
<comment type="caution">
    <text evidence="1">The sequence shown here is derived from an EMBL/GenBank/DDBJ whole genome shotgun (WGS) entry which is preliminary data.</text>
</comment>
<evidence type="ECO:0000313" key="2">
    <source>
        <dbReference type="Proteomes" id="UP000616151"/>
    </source>
</evidence>
<sequence length="398" mass="46656">MKPLPDFRSPDFLRAHMREIMDFYYPICLNHEDGGYYNEYRDDGFITDRMNQHVVSTTRFIFNFTLAADLFGREDYRAAAEHGLRHLSDVHRDPAYGGYFWTLDRRAPNDATKHCYGHAFVLLAYAMGLKAGIAGMRQKVEETYALLAERFWEEEHQLYRDEISRDWKTVSPYRGQNANMHMTEAMLAAFEATGDGKYLDRAETLARRICVDLPKKAQGVVWEHYDETWSVDWEYNKDNPRHLFRPYGYQPGHMTEWTKLLMVLERHRPKDWMLPTAVHLYETALAKSTDIAYGGLHYSYGPDGRLYDLDKYHWVQCETLAAAAALAARTGKERYWQDYDRLWAYSWRNFVDHDYGCWYRILSPDGRKLSDIKSPAGKTDYHSFGACYEILRVLGALS</sequence>
<name>A0ACC5QY66_9HYPH</name>
<accession>A0ACC5QY66</accession>
<reference evidence="1" key="1">
    <citation type="submission" date="2021-01" db="EMBL/GenBank/DDBJ databases">
        <authorList>
            <person name="Sun Q."/>
        </authorList>
    </citation>
    <scope>NUCLEOTIDE SEQUENCE</scope>
    <source>
        <strain evidence="1">YIM B02566</strain>
    </source>
</reference>
<dbReference type="Proteomes" id="UP000616151">
    <property type="component" value="Unassembled WGS sequence"/>
</dbReference>
<protein>
    <submittedName>
        <fullName evidence="1">AGE family epimerase/isomerase</fullName>
    </submittedName>
</protein>
<organism evidence="1 2">
    <name type="scientific">Taklimakanibacter albus</name>
    <dbReference type="NCBI Taxonomy" id="2800327"/>
    <lineage>
        <taxon>Bacteria</taxon>
        <taxon>Pseudomonadati</taxon>
        <taxon>Pseudomonadota</taxon>
        <taxon>Alphaproteobacteria</taxon>
        <taxon>Hyphomicrobiales</taxon>
        <taxon>Aestuariivirgaceae</taxon>
        <taxon>Taklimakanibacter</taxon>
    </lineage>
</organism>
<evidence type="ECO:0000313" key="1">
    <source>
        <dbReference type="EMBL" id="MBK1865304.1"/>
    </source>
</evidence>